<reference evidence="7 8" key="1">
    <citation type="journal article" date="2012" name="Nat. Commun.">
        <title>A multi-omic map of the lipid-producing yeast Rhodosporidium toruloides.</title>
        <authorList>
            <person name="Zhu Z."/>
            <person name="Zhang S."/>
            <person name="Liu H."/>
            <person name="Shen H."/>
            <person name="Lin X."/>
            <person name="Yang F."/>
            <person name="Zhou Y.J."/>
            <person name="Jin G."/>
            <person name="Ye M."/>
            <person name="Zou H."/>
            <person name="Zou H."/>
            <person name="Zhao Z.K."/>
        </authorList>
    </citation>
    <scope>NUCLEOTIDE SEQUENCE [LARGE SCALE GENOMIC DNA]</scope>
    <source>
        <strain evidence="7 8">NP11</strain>
    </source>
</reference>
<keyword evidence="8" id="KW-1185">Reference proteome</keyword>
<feature type="compositionally biased region" description="Low complexity" evidence="5">
    <location>
        <begin position="1143"/>
        <end position="1157"/>
    </location>
</feature>
<feature type="compositionally biased region" description="Basic and acidic residues" evidence="5">
    <location>
        <begin position="208"/>
        <end position="228"/>
    </location>
</feature>
<dbReference type="InterPro" id="IPR013244">
    <property type="entry name" value="Sec39_domain"/>
</dbReference>
<dbReference type="InterPro" id="IPR029060">
    <property type="entry name" value="PIN-like_dom_sf"/>
</dbReference>
<name>M7X2L0_RHOT1</name>
<evidence type="ECO:0000259" key="6">
    <source>
        <dbReference type="SMART" id="SM00670"/>
    </source>
</evidence>
<accession>M7X2L0</accession>
<dbReference type="GO" id="GO:0000149">
    <property type="term" value="F:SNARE binding"/>
    <property type="evidence" value="ECO:0007669"/>
    <property type="project" value="TreeGrafter"/>
</dbReference>
<dbReference type="GO" id="GO:0004540">
    <property type="term" value="F:RNA nuclease activity"/>
    <property type="evidence" value="ECO:0007669"/>
    <property type="project" value="UniProtKB-ARBA"/>
</dbReference>
<gene>
    <name evidence="7" type="ORF">RHTO_04746</name>
</gene>
<evidence type="ECO:0000313" key="8">
    <source>
        <dbReference type="Proteomes" id="UP000016926"/>
    </source>
</evidence>
<feature type="region of interest" description="Disordered" evidence="5">
    <location>
        <begin position="1798"/>
        <end position="1850"/>
    </location>
</feature>
<feature type="domain" description="PIN" evidence="6">
    <location>
        <begin position="1436"/>
        <end position="1584"/>
    </location>
</feature>
<dbReference type="SMART" id="SM00670">
    <property type="entry name" value="PINc"/>
    <property type="match status" value="1"/>
</dbReference>
<dbReference type="HOGENOM" id="CLU_235155_0_0_1"/>
<dbReference type="OrthoDB" id="27490at2759"/>
<dbReference type="Pfam" id="PF08314">
    <property type="entry name" value="Sec39"/>
    <property type="match status" value="1"/>
</dbReference>
<dbReference type="Gene3D" id="3.40.50.1010">
    <property type="entry name" value="5'-nuclease"/>
    <property type="match status" value="1"/>
</dbReference>
<dbReference type="PANTHER" id="PTHR15922:SF2">
    <property type="entry name" value="NBAS SUBUNIT OF NRZ TETHERING COMPLEX"/>
    <property type="match status" value="1"/>
</dbReference>
<dbReference type="SUPFAM" id="SSF88723">
    <property type="entry name" value="PIN domain-like"/>
    <property type="match status" value="1"/>
</dbReference>
<evidence type="ECO:0000256" key="3">
    <source>
        <dbReference type="ARBA" id="ARBA00022824"/>
    </source>
</evidence>
<feature type="region of interest" description="Disordered" evidence="5">
    <location>
        <begin position="1065"/>
        <end position="1100"/>
    </location>
</feature>
<dbReference type="GO" id="GO:0015031">
    <property type="term" value="P:protein transport"/>
    <property type="evidence" value="ECO:0007669"/>
    <property type="project" value="UniProtKB-KW"/>
</dbReference>
<protein>
    <recommendedName>
        <fullName evidence="6">PIN domain-containing protein</fullName>
    </recommendedName>
</protein>
<sequence length="1933" mass="209458">MRRRSLYCSLQLLIPCRYTLSKLDELVEAARGGDWEQAFSHALSLAGHPLAHHAAQNHFLSLIASDRFRSLSPSDADRLFAVFPQDQCEWICAAALQVAREGKTDDVVVALRALECGLRATERWSASLADLADSIAEREWEKAAEIVKGEAQGDEAKCARARAALLELQDRATSWEALFGADAETRDPSTPKLGGAAHRRTLSSAADLRARGGEAKADGEPGKSHEVEADGWGELDLPDDENDIPRTPSTPQPAPLLPLSQFLSTPLPLVALTLATTSHLPELHLLLSLHTRSLWPYRSQILECIPGWIDPTDYVDLLPAVDAQGAKETMWEDVLPWREEQDWSERVLDLVQPPSPSTDLPEYRSAAEVAAWYLSRVSSLVEGGYVDTALALVQHAAARGVEIPAGEAGGGLDEVGEELTLLAKAVYERPSRENGEEEEEDWSLERWRSLSPKQVIETYTSSSTPATIAQTLRSLVLPYLSVLEARLERRGEANPAGKMTGLLYDYILALPLSSSGLDLLRPIFEASKPTLPVSQRIVKSDTDLARLAIAVLYGAGKQGVTQGGAAVMSKIFECLPAFDGSSSTAEEGEDADLFDLASESTADLARPAGPASTAPPSPSPSPSVFFTALSLAPPTALSAHLDTLDLHLSQLESLLRYHSAPNTGLFWFLSSYRSEIAQRNWATRLARTAASNGAGADGDEGEFESADMWLELMEFMAEGTGVAGEEPSGTDEERIEKGLGRLFWKLGREEALKIFFGGVLGAGRFTLARSLLEPSSTSPPLEPQAVEDLVISASREFYDNAEEGNLHSGDMKMAFDCLSAAPQQTPRIRSERAFIEATSRLCSFRLDSRPGIPLTPIELRHAPDRLLYVSRLLSSNDSAYRHPEMVLELVRKLGYPEGGKEESRTLAMLSDAAVQAGDWTRASEMCDRAVKVVEGLRKKASRPAKEGQEERQRDADEAAEYAWKACFQLGKHEGWRDSQKRLQALGQALTLCPPERIQDILPTWTALEREVAQEALKKEQDEANGAKPGAAGGNAAEAAARAAAETAAAGAAKVANFLSAAAARAGSSPVPPESPRSGTPVKSPSSGTPQSAHFPTSAAAAGHLAHETAAAASYTLRRAAAFFGGDHSSNRPQSTSPARAARPITPLSPASSSASVTSPPPKARPPPQAPARSPSPPSRFASAFENLADHRPRPSPSSPPRAEGGFGGFGLRSGLSKGLTAGVGWLIGADEMLEEEKRYEEEQRRRQEAELRERQKEQVREARGEPAPVKQMSQPAKVQNRARQVPPASSTKPKGRTKLQAVRVPVEKKSEPPKSKDEDDWDACLAKKLPCERTTLFLVPSALSPLDTRFRTLAPFAATYVPPADVPRSDGPVSIVLSLGPHDETSELMEWDKVEVPESATVLDALRHLRSEDGHAGMQIDMPWELDGSWWSEGGPLAVVDTNVLISHLALLREFVELAARLPPTSRPVLLVPHIVLLELDGLKTSSRSTDTYSNNGSAARARSSISTLARSATNWLLSELSGSRENGVVRGQRKAETLLPLDERGKPFGENNDSLVLDAALYQREQRAASRVILLTDDRNLQLRATVEHVEAFGIEAGQDATSLLDLLSRTVPPPGPSHPPSPPPRPREPSFSRYGGSSPVKTPRKRQSPPAPSPSYPSPSPSPSHFVPPSPAAPTQRRDPPTSVPLPTYHAMEAEAIDTPPLHSDLPPPPLVSVESPVDVFYNLSLLIGHFVALPLYRHAYQYLRATRPNEQHEWQPELGDWRYWSPAECAQRAKRWWEDGQVRELCRVGLEHASTAPLEPPVPPRAQAPPRQSTPGSSRWATPTTSAPLPAPAPTNQRVAPRRPKPSIDRQLSDLHSSLPTLVTYLSSAPPSLTTWSAPRWEVLLESTGTFLVAVLGGAVGGDVRGEVGTVVLEWVGDLGRLGIRVEVEL</sequence>
<feature type="region of interest" description="Disordered" evidence="5">
    <location>
        <begin position="1249"/>
        <end position="1319"/>
    </location>
</feature>
<evidence type="ECO:0000256" key="2">
    <source>
        <dbReference type="ARBA" id="ARBA00022448"/>
    </source>
</evidence>
<feature type="compositionally biased region" description="Acidic residues" evidence="5">
    <location>
        <begin position="229"/>
        <end position="242"/>
    </location>
</feature>
<feature type="compositionally biased region" description="Pro residues" evidence="5">
    <location>
        <begin position="1613"/>
        <end position="1626"/>
    </location>
</feature>
<feature type="compositionally biased region" description="Pro residues" evidence="5">
    <location>
        <begin position="1158"/>
        <end position="1177"/>
    </location>
</feature>
<keyword evidence="4" id="KW-0653">Protein transport</keyword>
<comment type="subcellular location">
    <subcellularLocation>
        <location evidence="1">Endoplasmic reticulum</location>
    </subcellularLocation>
</comment>
<keyword evidence="2" id="KW-0813">Transport</keyword>
<dbReference type="InterPro" id="IPR002716">
    <property type="entry name" value="PIN_dom"/>
</dbReference>
<proteinExistence type="predicted"/>
<feature type="compositionally biased region" description="Polar residues" evidence="5">
    <location>
        <begin position="1076"/>
        <end position="1094"/>
    </location>
</feature>
<feature type="compositionally biased region" description="Pro residues" evidence="5">
    <location>
        <begin position="1801"/>
        <end position="1810"/>
    </location>
</feature>
<dbReference type="GO" id="GO:0006890">
    <property type="term" value="P:retrograde vesicle-mediated transport, Golgi to endoplasmic reticulum"/>
    <property type="evidence" value="ECO:0007669"/>
    <property type="project" value="InterPro"/>
</dbReference>
<feature type="region of interest" description="Disordered" evidence="5">
    <location>
        <begin position="1609"/>
        <end position="1688"/>
    </location>
</feature>
<evidence type="ECO:0000256" key="1">
    <source>
        <dbReference type="ARBA" id="ARBA00004240"/>
    </source>
</evidence>
<dbReference type="EMBL" id="KB722644">
    <property type="protein sequence ID" value="EMS24566.1"/>
    <property type="molecule type" value="Genomic_DNA"/>
</dbReference>
<dbReference type="Pfam" id="PF13638">
    <property type="entry name" value="PIN_4"/>
    <property type="match status" value="1"/>
</dbReference>
<feature type="compositionally biased region" description="Basic and acidic residues" evidence="5">
    <location>
        <begin position="1305"/>
        <end position="1317"/>
    </location>
</feature>
<evidence type="ECO:0000256" key="5">
    <source>
        <dbReference type="SAM" id="MobiDB-lite"/>
    </source>
</evidence>
<feature type="region of interest" description="Disordered" evidence="5">
    <location>
        <begin position="1125"/>
        <end position="1209"/>
    </location>
</feature>
<dbReference type="PANTHER" id="PTHR15922">
    <property type="entry name" value="NEUROBLASTOMA-AMPLIFIED SEQUENCE"/>
    <property type="match status" value="1"/>
</dbReference>
<feature type="compositionally biased region" description="Pro residues" evidence="5">
    <location>
        <begin position="1651"/>
        <end position="1674"/>
    </location>
</feature>
<dbReference type="GeneID" id="27368759"/>
<keyword evidence="3" id="KW-0256">Endoplasmic reticulum</keyword>
<feature type="compositionally biased region" description="Basic and acidic residues" evidence="5">
    <location>
        <begin position="1249"/>
        <end position="1264"/>
    </location>
</feature>
<evidence type="ECO:0000313" key="7">
    <source>
        <dbReference type="EMBL" id="EMS24566.1"/>
    </source>
</evidence>
<feature type="region of interest" description="Disordered" evidence="5">
    <location>
        <begin position="180"/>
        <end position="253"/>
    </location>
</feature>
<dbReference type="PRINTS" id="PR01217">
    <property type="entry name" value="PRICHEXTENSN"/>
</dbReference>
<dbReference type="eggNOG" id="KOG4689">
    <property type="taxonomic scope" value="Eukaryota"/>
</dbReference>
<dbReference type="GO" id="GO:0070939">
    <property type="term" value="C:Dsl1/NZR complex"/>
    <property type="evidence" value="ECO:0007669"/>
    <property type="project" value="TreeGrafter"/>
</dbReference>
<evidence type="ECO:0000256" key="4">
    <source>
        <dbReference type="ARBA" id="ARBA00022927"/>
    </source>
</evidence>
<organism evidence="7 8">
    <name type="scientific">Rhodotorula toruloides (strain NP11)</name>
    <name type="common">Yeast</name>
    <name type="synonym">Rhodosporidium toruloides</name>
    <dbReference type="NCBI Taxonomy" id="1130832"/>
    <lineage>
        <taxon>Eukaryota</taxon>
        <taxon>Fungi</taxon>
        <taxon>Dikarya</taxon>
        <taxon>Basidiomycota</taxon>
        <taxon>Pucciniomycotina</taxon>
        <taxon>Microbotryomycetes</taxon>
        <taxon>Sporidiobolales</taxon>
        <taxon>Sporidiobolaceae</taxon>
        <taxon>Rhodotorula</taxon>
    </lineage>
</organism>
<dbReference type="Proteomes" id="UP000016926">
    <property type="component" value="Unassembled WGS sequence"/>
</dbReference>
<dbReference type="RefSeq" id="XP_016275685.1">
    <property type="nucleotide sequence ID" value="XM_016418410.1"/>
</dbReference>
<dbReference type="eggNOG" id="KOG1797">
    <property type="taxonomic scope" value="Eukaryota"/>
</dbReference>
<dbReference type="CDD" id="cd18727">
    <property type="entry name" value="PIN_Swt1-like"/>
    <property type="match status" value="1"/>
</dbReference>